<organism evidence="4 5">
    <name type="scientific">Stieleria varia</name>
    <dbReference type="NCBI Taxonomy" id="2528005"/>
    <lineage>
        <taxon>Bacteria</taxon>
        <taxon>Pseudomonadati</taxon>
        <taxon>Planctomycetota</taxon>
        <taxon>Planctomycetia</taxon>
        <taxon>Pirellulales</taxon>
        <taxon>Pirellulaceae</taxon>
        <taxon>Stieleria</taxon>
    </lineage>
</organism>
<evidence type="ECO:0000256" key="3">
    <source>
        <dbReference type="ARBA" id="ARBA00023163"/>
    </source>
</evidence>
<keyword evidence="1" id="KW-0805">Transcription regulation</keyword>
<gene>
    <name evidence="4" type="ORF">Pla52n_35810</name>
</gene>
<dbReference type="PANTHER" id="PTHR43133">
    <property type="entry name" value="RNA POLYMERASE ECF-TYPE SIGMA FACTO"/>
    <property type="match status" value="1"/>
</dbReference>
<dbReference type="EMBL" id="SJPN01000004">
    <property type="protein sequence ID" value="TWU02531.1"/>
    <property type="molecule type" value="Genomic_DNA"/>
</dbReference>
<evidence type="ECO:0000313" key="5">
    <source>
        <dbReference type="Proteomes" id="UP000320176"/>
    </source>
</evidence>
<dbReference type="PANTHER" id="PTHR43133:SF51">
    <property type="entry name" value="RNA POLYMERASE SIGMA FACTOR"/>
    <property type="match status" value="1"/>
</dbReference>
<dbReference type="GO" id="GO:0016987">
    <property type="term" value="F:sigma factor activity"/>
    <property type="evidence" value="ECO:0007669"/>
    <property type="project" value="UniProtKB-KW"/>
</dbReference>
<keyword evidence="2" id="KW-0731">Sigma factor</keyword>
<dbReference type="InterPro" id="IPR013325">
    <property type="entry name" value="RNA_pol_sigma_r2"/>
</dbReference>
<dbReference type="RefSeq" id="WP_146520841.1">
    <property type="nucleotide sequence ID" value="NZ_CP151726.1"/>
</dbReference>
<reference evidence="4 5" key="1">
    <citation type="submission" date="2019-02" db="EMBL/GenBank/DDBJ databases">
        <title>Deep-cultivation of Planctomycetes and their phenomic and genomic characterization uncovers novel biology.</title>
        <authorList>
            <person name="Wiegand S."/>
            <person name="Jogler M."/>
            <person name="Boedeker C."/>
            <person name="Pinto D."/>
            <person name="Vollmers J."/>
            <person name="Rivas-Marin E."/>
            <person name="Kohn T."/>
            <person name="Peeters S.H."/>
            <person name="Heuer A."/>
            <person name="Rast P."/>
            <person name="Oberbeckmann S."/>
            <person name="Bunk B."/>
            <person name="Jeske O."/>
            <person name="Meyerdierks A."/>
            <person name="Storesund J.E."/>
            <person name="Kallscheuer N."/>
            <person name="Luecker S."/>
            <person name="Lage O.M."/>
            <person name="Pohl T."/>
            <person name="Merkel B.J."/>
            <person name="Hornburger P."/>
            <person name="Mueller R.-W."/>
            <person name="Bruemmer F."/>
            <person name="Labrenz M."/>
            <person name="Spormann A.M."/>
            <person name="Op Den Camp H."/>
            <person name="Overmann J."/>
            <person name="Amann R."/>
            <person name="Jetten M.S.M."/>
            <person name="Mascher T."/>
            <person name="Medema M.H."/>
            <person name="Devos D.P."/>
            <person name="Kaster A.-K."/>
            <person name="Ovreas L."/>
            <person name="Rohde M."/>
            <person name="Galperin M.Y."/>
            <person name="Jogler C."/>
        </authorList>
    </citation>
    <scope>NUCLEOTIDE SEQUENCE [LARGE SCALE GENOMIC DNA]</scope>
    <source>
        <strain evidence="4 5">Pla52n</strain>
    </source>
</reference>
<keyword evidence="3" id="KW-0804">Transcription</keyword>
<accession>A0A5C6ASZ4</accession>
<dbReference type="Gene3D" id="1.10.1740.10">
    <property type="match status" value="1"/>
</dbReference>
<evidence type="ECO:0000256" key="1">
    <source>
        <dbReference type="ARBA" id="ARBA00023015"/>
    </source>
</evidence>
<dbReference type="AlphaFoldDB" id="A0A5C6ASZ4"/>
<dbReference type="SUPFAM" id="SSF88946">
    <property type="entry name" value="Sigma2 domain of RNA polymerase sigma factors"/>
    <property type="match status" value="1"/>
</dbReference>
<sequence length="243" mass="27706">MNDKADSHHRFQTTRWSMVRGAACQSGSDQSKHALAELCELYWPPLYAYLRRCGLSPADSEDMVQGFFARLLEREDFGSLSPEKGRFRSFLLASLKHFLSNERDRARTIKRGGKARTISLECDEAERNFTLYAAQNETAEVVFERQWALTMLHTAKNRLIEEQGAQDQKLSHALIAYLTPDASLPTYADVAKEFAVSEGSVKMAISRMRKRYREILRSEIAQTVSSPQEIEEELQHLISALQS</sequence>
<comment type="caution">
    <text evidence="4">The sequence shown here is derived from an EMBL/GenBank/DDBJ whole genome shotgun (WGS) entry which is preliminary data.</text>
</comment>
<protein>
    <submittedName>
        <fullName evidence="4">Uncharacterized protein</fullName>
    </submittedName>
</protein>
<name>A0A5C6ASZ4_9BACT</name>
<evidence type="ECO:0000256" key="2">
    <source>
        <dbReference type="ARBA" id="ARBA00023082"/>
    </source>
</evidence>
<dbReference type="GO" id="GO:0006352">
    <property type="term" value="P:DNA-templated transcription initiation"/>
    <property type="evidence" value="ECO:0007669"/>
    <property type="project" value="InterPro"/>
</dbReference>
<dbReference type="InterPro" id="IPR039425">
    <property type="entry name" value="RNA_pol_sigma-70-like"/>
</dbReference>
<dbReference type="Proteomes" id="UP000320176">
    <property type="component" value="Unassembled WGS sequence"/>
</dbReference>
<dbReference type="OrthoDB" id="270411at2"/>
<evidence type="ECO:0000313" key="4">
    <source>
        <dbReference type="EMBL" id="TWU02531.1"/>
    </source>
</evidence>
<proteinExistence type="predicted"/>
<keyword evidence="5" id="KW-1185">Reference proteome</keyword>